<evidence type="ECO:0000256" key="8">
    <source>
        <dbReference type="ARBA" id="ARBA00023053"/>
    </source>
</evidence>
<dbReference type="PANTHER" id="PTHR11616:SF321">
    <property type="entry name" value="SODIUM-DEPENDENT NUTRIENT AMINO ACID TRANSPORTER 1-RELATED"/>
    <property type="match status" value="1"/>
</dbReference>
<reference evidence="18 19" key="1">
    <citation type="journal article" date="2007" name="Nature">
        <title>Evolution of genes and genomes on the Drosophila phylogeny.</title>
        <authorList>
            <consortium name="Drosophila 12 Genomes Consortium"/>
            <person name="Clark A.G."/>
            <person name="Eisen M.B."/>
            <person name="Smith D.R."/>
            <person name="Bergman C.M."/>
            <person name="Oliver B."/>
            <person name="Markow T.A."/>
            <person name="Kaufman T.C."/>
            <person name="Kellis M."/>
            <person name="Gelbart W."/>
            <person name="Iyer V.N."/>
            <person name="Pollard D.A."/>
            <person name="Sackton T.B."/>
            <person name="Larracuente A.M."/>
            <person name="Singh N.D."/>
            <person name="Abad J.P."/>
            <person name="Abt D.N."/>
            <person name="Adryan B."/>
            <person name="Aguade M."/>
            <person name="Akashi H."/>
            <person name="Anderson W.W."/>
            <person name="Aquadro C.F."/>
            <person name="Ardell D.H."/>
            <person name="Arguello R."/>
            <person name="Artieri C.G."/>
            <person name="Barbash D.A."/>
            <person name="Barker D."/>
            <person name="Barsanti P."/>
            <person name="Batterham P."/>
            <person name="Batzoglou S."/>
            <person name="Begun D."/>
            <person name="Bhutkar A."/>
            <person name="Blanco E."/>
            <person name="Bosak S.A."/>
            <person name="Bradley R.K."/>
            <person name="Brand A.D."/>
            <person name="Brent M.R."/>
            <person name="Brooks A.N."/>
            <person name="Brown R.H."/>
            <person name="Butlin R.K."/>
            <person name="Caggese C."/>
            <person name="Calvi B.R."/>
            <person name="Bernardo de Carvalho A."/>
            <person name="Caspi A."/>
            <person name="Castrezana S."/>
            <person name="Celniker S.E."/>
            <person name="Chang J.L."/>
            <person name="Chapple C."/>
            <person name="Chatterji S."/>
            <person name="Chinwalla A."/>
            <person name="Civetta A."/>
            <person name="Clifton S.W."/>
            <person name="Comeron J.M."/>
            <person name="Costello J.C."/>
            <person name="Coyne J.A."/>
            <person name="Daub J."/>
            <person name="David R.G."/>
            <person name="Delcher A.L."/>
            <person name="Delehaunty K."/>
            <person name="Do C.B."/>
            <person name="Ebling H."/>
            <person name="Edwards K."/>
            <person name="Eickbush T."/>
            <person name="Evans J.D."/>
            <person name="Filipski A."/>
            <person name="Findeiss S."/>
            <person name="Freyhult E."/>
            <person name="Fulton L."/>
            <person name="Fulton R."/>
            <person name="Garcia A.C."/>
            <person name="Gardiner A."/>
            <person name="Garfield D.A."/>
            <person name="Garvin B.E."/>
            <person name="Gibson G."/>
            <person name="Gilbert D."/>
            <person name="Gnerre S."/>
            <person name="Godfrey J."/>
            <person name="Good R."/>
            <person name="Gotea V."/>
            <person name="Gravely B."/>
            <person name="Greenberg A.J."/>
            <person name="Griffiths-Jones S."/>
            <person name="Gross S."/>
            <person name="Guigo R."/>
            <person name="Gustafson E.A."/>
            <person name="Haerty W."/>
            <person name="Hahn M.W."/>
            <person name="Halligan D.L."/>
            <person name="Halpern A.L."/>
            <person name="Halter G.M."/>
            <person name="Han M.V."/>
            <person name="Heger A."/>
            <person name="Hillier L."/>
            <person name="Hinrichs A.S."/>
            <person name="Holmes I."/>
            <person name="Hoskins R.A."/>
            <person name="Hubisz M.J."/>
            <person name="Hultmark D."/>
            <person name="Huntley M.A."/>
            <person name="Jaffe D.B."/>
            <person name="Jagadeeshan S."/>
            <person name="Jeck W.R."/>
            <person name="Johnson J."/>
            <person name="Jones C.D."/>
            <person name="Jordan W.C."/>
            <person name="Karpen G.H."/>
            <person name="Kataoka E."/>
            <person name="Keightley P.D."/>
            <person name="Kheradpour P."/>
            <person name="Kirkness E.F."/>
            <person name="Koerich L.B."/>
            <person name="Kristiansen K."/>
            <person name="Kudrna D."/>
            <person name="Kulathinal R.J."/>
            <person name="Kumar S."/>
            <person name="Kwok R."/>
            <person name="Lander E."/>
            <person name="Langley C.H."/>
            <person name="Lapoint R."/>
            <person name="Lazzaro B.P."/>
            <person name="Lee S.J."/>
            <person name="Levesque L."/>
            <person name="Li R."/>
            <person name="Lin C.F."/>
            <person name="Lin M.F."/>
            <person name="Lindblad-Toh K."/>
            <person name="Llopart A."/>
            <person name="Long M."/>
            <person name="Low L."/>
            <person name="Lozovsky E."/>
            <person name="Lu J."/>
            <person name="Luo M."/>
            <person name="Machado C.A."/>
            <person name="Makalowski W."/>
            <person name="Marzo M."/>
            <person name="Matsuda M."/>
            <person name="Matzkin L."/>
            <person name="McAllister B."/>
            <person name="McBride C.S."/>
            <person name="McKernan B."/>
            <person name="McKernan K."/>
            <person name="Mendez-Lago M."/>
            <person name="Minx P."/>
            <person name="Mollenhauer M.U."/>
            <person name="Montooth K."/>
            <person name="Mount S.M."/>
            <person name="Mu X."/>
            <person name="Myers E."/>
            <person name="Negre B."/>
            <person name="Newfeld S."/>
            <person name="Nielsen R."/>
            <person name="Noor M.A."/>
            <person name="O'Grady P."/>
            <person name="Pachter L."/>
            <person name="Papaceit M."/>
            <person name="Parisi M.J."/>
            <person name="Parisi M."/>
            <person name="Parts L."/>
            <person name="Pedersen J.S."/>
            <person name="Pesole G."/>
            <person name="Phillippy A.M."/>
            <person name="Ponting C.P."/>
            <person name="Pop M."/>
            <person name="Porcelli D."/>
            <person name="Powell J.R."/>
            <person name="Prohaska S."/>
            <person name="Pruitt K."/>
            <person name="Puig M."/>
            <person name="Quesneville H."/>
            <person name="Ram K.R."/>
            <person name="Rand D."/>
            <person name="Rasmussen M.D."/>
            <person name="Reed L.K."/>
            <person name="Reenan R."/>
            <person name="Reily A."/>
            <person name="Remington K.A."/>
            <person name="Rieger T.T."/>
            <person name="Ritchie M.G."/>
            <person name="Robin C."/>
            <person name="Rogers Y.H."/>
            <person name="Rohde C."/>
            <person name="Rozas J."/>
            <person name="Rubenfield M.J."/>
            <person name="Ruiz A."/>
            <person name="Russo S."/>
            <person name="Salzberg S.L."/>
            <person name="Sanchez-Gracia A."/>
            <person name="Saranga D.J."/>
            <person name="Sato H."/>
            <person name="Schaeffer S.W."/>
            <person name="Schatz M.C."/>
            <person name="Schlenke T."/>
            <person name="Schwartz R."/>
            <person name="Segarra C."/>
            <person name="Singh R.S."/>
            <person name="Sirot L."/>
            <person name="Sirota M."/>
            <person name="Sisneros N.B."/>
            <person name="Smith C.D."/>
            <person name="Smith T.F."/>
            <person name="Spieth J."/>
            <person name="Stage D.E."/>
            <person name="Stark A."/>
            <person name="Stephan W."/>
            <person name="Strausberg R.L."/>
            <person name="Strempel S."/>
            <person name="Sturgill D."/>
            <person name="Sutton G."/>
            <person name="Sutton G.G."/>
            <person name="Tao W."/>
            <person name="Teichmann S."/>
            <person name="Tobari Y.N."/>
            <person name="Tomimura Y."/>
            <person name="Tsolas J.M."/>
            <person name="Valente V.L."/>
            <person name="Venter E."/>
            <person name="Venter J.C."/>
            <person name="Vicario S."/>
            <person name="Vieira F.G."/>
            <person name="Vilella A.J."/>
            <person name="Villasante A."/>
            <person name="Walenz B."/>
            <person name="Wang J."/>
            <person name="Wasserman M."/>
            <person name="Watts T."/>
            <person name="Wilson D."/>
            <person name="Wilson R.K."/>
            <person name="Wing R.A."/>
            <person name="Wolfner M.F."/>
            <person name="Wong A."/>
            <person name="Wong G.K."/>
            <person name="Wu C.I."/>
            <person name="Wu G."/>
            <person name="Yamamoto D."/>
            <person name="Yang H.P."/>
            <person name="Yang S.P."/>
            <person name="Yorke J.A."/>
            <person name="Yoshida K."/>
            <person name="Zdobnov E."/>
            <person name="Zhang P."/>
            <person name="Zhang Y."/>
            <person name="Zimin A.V."/>
            <person name="Baldwin J."/>
            <person name="Abdouelleil A."/>
            <person name="Abdulkadir J."/>
            <person name="Abebe A."/>
            <person name="Abera B."/>
            <person name="Abreu J."/>
            <person name="Acer S.C."/>
            <person name="Aftuck L."/>
            <person name="Alexander A."/>
            <person name="An P."/>
            <person name="Anderson E."/>
            <person name="Anderson S."/>
            <person name="Arachi H."/>
            <person name="Azer M."/>
            <person name="Bachantsang P."/>
            <person name="Barry A."/>
            <person name="Bayul T."/>
            <person name="Berlin A."/>
            <person name="Bessette D."/>
            <person name="Bloom T."/>
            <person name="Blye J."/>
            <person name="Boguslavskiy L."/>
            <person name="Bonnet C."/>
            <person name="Boukhgalter B."/>
            <person name="Bourzgui I."/>
            <person name="Brown A."/>
            <person name="Cahill P."/>
            <person name="Channer S."/>
            <person name="Cheshatsang Y."/>
            <person name="Chuda L."/>
            <person name="Citroen M."/>
            <person name="Collymore A."/>
            <person name="Cooke P."/>
            <person name="Costello M."/>
            <person name="D'Aco K."/>
            <person name="Daza R."/>
            <person name="De Haan G."/>
            <person name="DeGray S."/>
            <person name="DeMaso C."/>
            <person name="Dhargay N."/>
            <person name="Dooley K."/>
            <person name="Dooley E."/>
            <person name="Doricent M."/>
            <person name="Dorje P."/>
            <person name="Dorjee K."/>
            <person name="Dupes A."/>
            <person name="Elong R."/>
            <person name="Falk J."/>
            <person name="Farina A."/>
            <person name="Faro S."/>
            <person name="Ferguson D."/>
            <person name="Fisher S."/>
            <person name="Foley C.D."/>
            <person name="Franke A."/>
            <person name="Friedrich D."/>
            <person name="Gadbois L."/>
            <person name="Gearin G."/>
            <person name="Gearin C.R."/>
            <person name="Giannoukos G."/>
            <person name="Goode T."/>
            <person name="Graham J."/>
            <person name="Grandbois E."/>
            <person name="Grewal S."/>
            <person name="Gyaltsen K."/>
            <person name="Hafez N."/>
            <person name="Hagos B."/>
            <person name="Hall J."/>
            <person name="Henson C."/>
            <person name="Hollinger A."/>
            <person name="Honan T."/>
            <person name="Huard M.D."/>
            <person name="Hughes L."/>
            <person name="Hurhula B."/>
            <person name="Husby M.E."/>
            <person name="Kamat A."/>
            <person name="Kanga B."/>
            <person name="Kashin S."/>
            <person name="Khazanovich D."/>
            <person name="Kisner P."/>
            <person name="Lance K."/>
            <person name="Lara M."/>
            <person name="Lee W."/>
            <person name="Lennon N."/>
            <person name="Letendre F."/>
            <person name="LeVine R."/>
            <person name="Lipovsky A."/>
            <person name="Liu X."/>
            <person name="Liu J."/>
            <person name="Liu S."/>
            <person name="Lokyitsang T."/>
            <person name="Lokyitsang Y."/>
            <person name="Lubonja R."/>
            <person name="Lui A."/>
            <person name="MacDonald P."/>
            <person name="Magnisalis V."/>
            <person name="Maru K."/>
            <person name="Matthews C."/>
            <person name="McCusker W."/>
            <person name="McDonough S."/>
            <person name="Mehta T."/>
            <person name="Meldrim J."/>
            <person name="Meneus L."/>
            <person name="Mihai O."/>
            <person name="Mihalev A."/>
            <person name="Mihova T."/>
            <person name="Mittelman R."/>
            <person name="Mlenga V."/>
            <person name="Montmayeur A."/>
            <person name="Mulrain L."/>
            <person name="Navidi A."/>
            <person name="Naylor J."/>
            <person name="Negash T."/>
            <person name="Nguyen T."/>
            <person name="Nguyen N."/>
            <person name="Nicol R."/>
            <person name="Norbu C."/>
            <person name="Norbu N."/>
            <person name="Novod N."/>
            <person name="O'Neill B."/>
            <person name="Osman S."/>
            <person name="Markiewicz E."/>
            <person name="Oyono O.L."/>
            <person name="Patti C."/>
            <person name="Phunkhang P."/>
            <person name="Pierre F."/>
            <person name="Priest M."/>
            <person name="Raghuraman S."/>
            <person name="Rege F."/>
            <person name="Reyes R."/>
            <person name="Rise C."/>
            <person name="Rogov P."/>
            <person name="Ross K."/>
            <person name="Ryan E."/>
            <person name="Settipalli S."/>
            <person name="Shea T."/>
            <person name="Sherpa N."/>
            <person name="Shi L."/>
            <person name="Shih D."/>
            <person name="Sparrow T."/>
            <person name="Spaulding J."/>
            <person name="Stalker J."/>
            <person name="Stange-Thomann N."/>
            <person name="Stavropoulos S."/>
            <person name="Stone C."/>
            <person name="Strader C."/>
            <person name="Tesfaye S."/>
            <person name="Thomson T."/>
            <person name="Thoulutsang Y."/>
            <person name="Thoulutsang D."/>
            <person name="Topham K."/>
            <person name="Topping I."/>
            <person name="Tsamla T."/>
            <person name="Vassiliev H."/>
            <person name="Vo A."/>
            <person name="Wangchuk T."/>
            <person name="Wangdi T."/>
            <person name="Weiand M."/>
            <person name="Wilkinson J."/>
            <person name="Wilson A."/>
            <person name="Yadav S."/>
            <person name="Young G."/>
            <person name="Yu Q."/>
            <person name="Zembek L."/>
            <person name="Zhong D."/>
            <person name="Zimmer A."/>
            <person name="Zwirko Z."/>
            <person name="Jaffe D.B."/>
            <person name="Alvarez P."/>
            <person name="Brockman W."/>
            <person name="Butler J."/>
            <person name="Chin C."/>
            <person name="Gnerre S."/>
            <person name="Grabherr M."/>
            <person name="Kleber M."/>
            <person name="Mauceli E."/>
            <person name="MacCallum I."/>
        </authorList>
    </citation>
    <scope>NUCLEOTIDE SEQUENCE [LARGE SCALE GENOMIC DNA]</scope>
    <source>
        <strain evidence="18 19">TSC#14021-0224.01</strain>
    </source>
</reference>
<evidence type="ECO:0000256" key="16">
    <source>
        <dbReference type="RuleBase" id="RU003732"/>
    </source>
</evidence>
<dbReference type="KEGG" id="der:6544984"/>
<dbReference type="OMA" id="DYQMFLR"/>
<dbReference type="GO" id="GO:0007632">
    <property type="term" value="P:visual behavior"/>
    <property type="evidence" value="ECO:0007669"/>
    <property type="project" value="EnsemblMetazoa"/>
</dbReference>
<feature type="transmembrane region" description="Helical" evidence="17">
    <location>
        <begin position="546"/>
        <end position="568"/>
    </location>
</feature>
<feature type="binding site" evidence="14">
    <location>
        <position position="411"/>
    </location>
    <ligand>
        <name>Na(+)</name>
        <dbReference type="ChEBI" id="CHEBI:29101"/>
        <label>1</label>
    </ligand>
</feature>
<feature type="transmembrane region" description="Helical" evidence="17">
    <location>
        <begin position="506"/>
        <end position="526"/>
    </location>
</feature>
<comment type="function">
    <text evidence="13">Unusual broad substrate spectrum amino acid:sodium cotransporter that promotes absorption of the D isomers of essential amino acids. Neutral amino acids are the preferred substrates, especially methionine and phenylalanine.</text>
</comment>
<dbReference type="GO" id="GO:0005886">
    <property type="term" value="C:plasma membrane"/>
    <property type="evidence" value="ECO:0007669"/>
    <property type="project" value="EnsemblMetazoa"/>
</dbReference>
<dbReference type="PhylomeDB" id="B3NFN6"/>
<keyword evidence="4 16" id="KW-0812">Transmembrane</keyword>
<feature type="transmembrane region" description="Helical" evidence="17">
    <location>
        <begin position="220"/>
        <end position="243"/>
    </location>
</feature>
<feature type="disulfide bond" evidence="15">
    <location>
        <begin position="172"/>
        <end position="180"/>
    </location>
</feature>
<dbReference type="InterPro" id="IPR000175">
    <property type="entry name" value="Na/ntran_symport"/>
</dbReference>
<feature type="transmembrane region" description="Helical" evidence="17">
    <location>
        <begin position="138"/>
        <end position="160"/>
    </location>
</feature>
<evidence type="ECO:0000256" key="7">
    <source>
        <dbReference type="ARBA" id="ARBA00022989"/>
    </source>
</evidence>
<dbReference type="PROSITE" id="PS50267">
    <property type="entry name" value="NA_NEUROTRAN_SYMP_3"/>
    <property type="match status" value="1"/>
</dbReference>
<keyword evidence="5 16" id="KW-0769">Symport</keyword>
<dbReference type="OrthoDB" id="6581954at2759"/>
<feature type="transmembrane region" description="Helical" evidence="17">
    <location>
        <begin position="398"/>
        <end position="420"/>
    </location>
</feature>
<dbReference type="InterPro" id="IPR037272">
    <property type="entry name" value="SNS_sf"/>
</dbReference>
<evidence type="ECO:0000256" key="3">
    <source>
        <dbReference type="ARBA" id="ARBA00022448"/>
    </source>
</evidence>
<reference evidence="18 19" key="2">
    <citation type="journal article" date="2008" name="Bioinformatics">
        <title>Assembly reconciliation.</title>
        <authorList>
            <person name="Zimin A.V."/>
            <person name="Smith D.R."/>
            <person name="Sutton G."/>
            <person name="Yorke J.A."/>
        </authorList>
    </citation>
    <scope>NUCLEOTIDE SEQUENCE [LARGE SCALE GENOMIC DNA]</scope>
    <source>
        <strain evidence="18 19">TSC#14021-0224.01</strain>
    </source>
</reference>
<dbReference type="SUPFAM" id="SSF161070">
    <property type="entry name" value="SNF-like"/>
    <property type="match status" value="1"/>
</dbReference>
<feature type="transmembrane region" description="Helical" evidence="17">
    <location>
        <begin position="88"/>
        <end position="108"/>
    </location>
</feature>
<evidence type="ECO:0000313" key="18">
    <source>
        <dbReference type="EMBL" id="EDV50578.1"/>
    </source>
</evidence>
<dbReference type="GO" id="GO:0015179">
    <property type="term" value="F:L-amino acid transmembrane transporter activity"/>
    <property type="evidence" value="ECO:0007669"/>
    <property type="project" value="TreeGrafter"/>
</dbReference>
<evidence type="ECO:0000256" key="14">
    <source>
        <dbReference type="PIRSR" id="PIRSR600175-1"/>
    </source>
</evidence>
<evidence type="ECO:0000256" key="5">
    <source>
        <dbReference type="ARBA" id="ARBA00022847"/>
    </source>
</evidence>
<keyword evidence="12" id="KW-0739">Sodium transport</keyword>
<evidence type="ECO:0000256" key="6">
    <source>
        <dbReference type="ARBA" id="ARBA00022970"/>
    </source>
</evidence>
<proteinExistence type="inferred from homology"/>
<keyword evidence="8 14" id="KW-0915">Sodium</keyword>
<sequence length="630" mass="69706">MKDSKTEILVSGGLPKLETHSRCAGSGEALLMPSLLPMALESSELALNRKARDNWGSSLEFLMSCIALSVGLGNVWRFPFTALENGGGAFLIPYLVVLFVVGKPIYYMEMLLGQFSSRGIVQVFDFAPLMRGVGYAQLLALGVLATYYASVMALTLRYFFDSFASELPWSFCRAEWGDGCVSASGAQPLQGPLSRNFSSSAQLYLQRIVLNETDSLEEGIGYPSGSLALMLGISWLTVTLIIIRGVKSSGKAAYVLALFPYVVMFILLVRALTLPGAYEGVMYFLTPQWEKLLEPQVWYNAVTQVFFSLAVCFGVIIMYSSYNRFGHNVYRDANIVTTLDTFTSLLSGVIIFGILGNLAHESGIKDIGSVVKAGPGLAFISYPDAIAKFKMFPQVFSLLFFAMLFMLGVGSNVGMVSCIMTVLKDQFVNVKLWIIVVSLSVVGFLVGLIYITPGGQHIVTLMDFHGVTFVSLVSAIFELIAVGWIYGTKRLCQDAEYMLNIKTSNYYRICWSIVTPVVMVVILVYSLLTMSPLSYNGQEFPLAYRVFGWCVSGCIIGQLFYWALYANCKQPKGSLKSRLNNSIKPHSDWGPSDPKKLMDYQMFLRNKDEENSKNVNRRCVCYTAGDRIFG</sequence>
<dbReference type="eggNOG" id="KOG3660">
    <property type="taxonomic scope" value="Eukaryota"/>
</dbReference>
<keyword evidence="3 16" id="KW-0813">Transport</keyword>
<dbReference type="GO" id="GO:0005283">
    <property type="term" value="F:amino acid:sodium symporter activity"/>
    <property type="evidence" value="ECO:0007669"/>
    <property type="project" value="TreeGrafter"/>
</dbReference>
<evidence type="ECO:0000256" key="15">
    <source>
        <dbReference type="PIRSR" id="PIRSR600175-2"/>
    </source>
</evidence>
<dbReference type="Proteomes" id="UP000008711">
    <property type="component" value="Unassembled WGS sequence"/>
</dbReference>
<evidence type="ECO:0000256" key="2">
    <source>
        <dbReference type="ARBA" id="ARBA00006459"/>
    </source>
</evidence>
<feature type="binding site" evidence="14">
    <location>
        <position position="407"/>
    </location>
    <ligand>
        <name>Na(+)</name>
        <dbReference type="ChEBI" id="CHEBI:29101"/>
        <label>1</label>
    </ligand>
</feature>
<keyword evidence="7 17" id="KW-1133">Transmembrane helix</keyword>
<comment type="subcellular location">
    <subcellularLocation>
        <location evidence="1">Membrane</location>
        <topology evidence="1">Multi-pass membrane protein</topology>
    </subcellularLocation>
</comment>
<feature type="transmembrane region" description="Helical" evidence="17">
    <location>
        <begin position="298"/>
        <end position="322"/>
    </location>
</feature>
<comment type="similarity">
    <text evidence="2 16">Belongs to the sodium:neurotransmitter symporter (SNF) (TC 2.A.22) family.</text>
</comment>
<evidence type="ECO:0000256" key="1">
    <source>
        <dbReference type="ARBA" id="ARBA00004141"/>
    </source>
</evidence>
<organism evidence="18 19">
    <name type="scientific">Drosophila erecta</name>
    <name type="common">Fruit fly</name>
    <dbReference type="NCBI Taxonomy" id="7220"/>
    <lineage>
        <taxon>Eukaryota</taxon>
        <taxon>Metazoa</taxon>
        <taxon>Ecdysozoa</taxon>
        <taxon>Arthropoda</taxon>
        <taxon>Hexapoda</taxon>
        <taxon>Insecta</taxon>
        <taxon>Pterygota</taxon>
        <taxon>Neoptera</taxon>
        <taxon>Endopterygota</taxon>
        <taxon>Diptera</taxon>
        <taxon>Brachycera</taxon>
        <taxon>Muscomorpha</taxon>
        <taxon>Ephydroidea</taxon>
        <taxon>Drosophilidae</taxon>
        <taxon>Drosophila</taxon>
        <taxon>Sophophora</taxon>
    </lineage>
</organism>
<dbReference type="EMBL" id="CH954178">
    <property type="protein sequence ID" value="EDV50578.1"/>
    <property type="molecule type" value="Genomic_DNA"/>
</dbReference>
<feature type="transmembrane region" description="Helical" evidence="17">
    <location>
        <begin position="255"/>
        <end position="278"/>
    </location>
</feature>
<keyword evidence="19" id="KW-1185">Reference proteome</keyword>
<evidence type="ECO:0000256" key="9">
    <source>
        <dbReference type="ARBA" id="ARBA00023065"/>
    </source>
</evidence>
<feature type="binding site" evidence="14">
    <location>
        <position position="308"/>
    </location>
    <ligand>
        <name>Na(+)</name>
        <dbReference type="ChEBI" id="CHEBI:29101"/>
        <label>1</label>
    </ligand>
</feature>
<feature type="binding site" evidence="14">
    <location>
        <position position="74"/>
    </location>
    <ligand>
        <name>Na(+)</name>
        <dbReference type="ChEBI" id="CHEBI:29101"/>
        <label>1</label>
    </ligand>
</feature>
<keyword evidence="10 17" id="KW-0472">Membrane</keyword>
<dbReference type="CDD" id="cd10324">
    <property type="entry name" value="SLC6sbd"/>
    <property type="match status" value="1"/>
</dbReference>
<feature type="transmembrane region" description="Helical" evidence="17">
    <location>
        <begin position="334"/>
        <end position="355"/>
    </location>
</feature>
<dbReference type="HOGENOM" id="CLU_006855_9_5_1"/>
<name>B3NFN6_DROER</name>
<keyword evidence="6" id="KW-0029">Amino-acid transport</keyword>
<keyword evidence="15" id="KW-1015">Disulfide bond</keyword>
<dbReference type="GO" id="GO:0046872">
    <property type="term" value="F:metal ion binding"/>
    <property type="evidence" value="ECO:0007669"/>
    <property type="project" value="UniProtKB-KW"/>
</dbReference>
<evidence type="ECO:0000256" key="17">
    <source>
        <dbReference type="SAM" id="Phobius"/>
    </source>
</evidence>
<evidence type="ECO:0000256" key="11">
    <source>
        <dbReference type="ARBA" id="ARBA00023180"/>
    </source>
</evidence>
<keyword evidence="11" id="KW-0325">Glycoprotein</keyword>
<accession>B3NFN6</accession>
<feature type="transmembrane region" description="Helical" evidence="17">
    <location>
        <begin position="59"/>
        <end position="76"/>
    </location>
</feature>
<dbReference type="AlphaFoldDB" id="B3NFN6"/>
<dbReference type="Pfam" id="PF00209">
    <property type="entry name" value="SNF"/>
    <property type="match status" value="1"/>
</dbReference>
<feature type="transmembrane region" description="Helical" evidence="17">
    <location>
        <begin position="464"/>
        <end position="486"/>
    </location>
</feature>
<evidence type="ECO:0000313" key="19">
    <source>
        <dbReference type="Proteomes" id="UP000008711"/>
    </source>
</evidence>
<keyword evidence="14" id="KW-0479">Metal-binding</keyword>
<dbReference type="PROSITE" id="PS00610">
    <property type="entry name" value="NA_NEUROTRAN_SYMP_1"/>
    <property type="match status" value="1"/>
</dbReference>
<evidence type="ECO:0000256" key="4">
    <source>
        <dbReference type="ARBA" id="ARBA00022692"/>
    </source>
</evidence>
<dbReference type="NCBIfam" id="NF037979">
    <property type="entry name" value="Na_transp"/>
    <property type="match status" value="1"/>
</dbReference>
<dbReference type="PANTHER" id="PTHR11616">
    <property type="entry name" value="SODIUM/CHLORIDE DEPENDENT TRANSPORTER"/>
    <property type="match status" value="1"/>
</dbReference>
<keyword evidence="9" id="KW-0406">Ion transport</keyword>
<feature type="transmembrane region" description="Helical" evidence="17">
    <location>
        <begin position="432"/>
        <end position="452"/>
    </location>
</feature>
<feature type="binding site" evidence="14">
    <location>
        <position position="70"/>
    </location>
    <ligand>
        <name>Na(+)</name>
        <dbReference type="ChEBI" id="CHEBI:29101"/>
        <label>1</label>
    </ligand>
</feature>
<evidence type="ECO:0000256" key="10">
    <source>
        <dbReference type="ARBA" id="ARBA00023136"/>
    </source>
</evidence>
<dbReference type="PRINTS" id="PR00176">
    <property type="entry name" value="NANEUSMPORT"/>
</dbReference>
<evidence type="ECO:0000256" key="12">
    <source>
        <dbReference type="ARBA" id="ARBA00023201"/>
    </source>
</evidence>
<dbReference type="GO" id="GO:0089718">
    <property type="term" value="P:amino acid import across plasma membrane"/>
    <property type="evidence" value="ECO:0007669"/>
    <property type="project" value="TreeGrafter"/>
</dbReference>
<gene>
    <name evidence="18" type="primary">Dere\GG14380</name>
    <name evidence="18" type="synonym">dere_GLEANR_14555</name>
    <name evidence="18" type="synonym">GG14380</name>
    <name evidence="18" type="ORF">Dere_GG14380</name>
</gene>
<evidence type="ECO:0000256" key="13">
    <source>
        <dbReference type="ARBA" id="ARBA00037785"/>
    </source>
</evidence>
<protein>
    <recommendedName>
        <fullName evidence="16">Transporter</fullName>
    </recommendedName>
</protein>